<feature type="domain" description="DUF7575" evidence="2">
    <location>
        <begin position="103"/>
        <end position="126"/>
    </location>
</feature>
<dbReference type="Proteomes" id="UP000297053">
    <property type="component" value="Chromosome"/>
</dbReference>
<dbReference type="GeneID" id="42177311"/>
<sequence>MEGSQSRKRPLLAALLGALATGLGHLYLRRWRRALGWLVALFAVSVVFVDPAAFEAAGQGSVDPLALAPLVLVATLSVLDAYALAHVHNAVAQLSVTDDGQLTHCPNCGRELDPDIEFCHWCTADVSELDVVATTDDVGSESE</sequence>
<keyword evidence="1" id="KW-0812">Transmembrane</keyword>
<dbReference type="InterPro" id="IPR055997">
    <property type="entry name" value="DUF7575"/>
</dbReference>
<dbReference type="AlphaFoldDB" id="A0A4D6KDN1"/>
<reference evidence="3 4" key="2">
    <citation type="submission" date="2019-04" db="EMBL/GenBank/DDBJ databases">
        <authorList>
            <person name="Yang S."/>
            <person name="Wei W."/>
        </authorList>
    </citation>
    <scope>NUCLEOTIDE SEQUENCE [LARGE SCALE GENOMIC DNA]</scope>
    <source>
        <strain evidence="4">ZP60</strain>
    </source>
</reference>
<feature type="transmembrane region" description="Helical" evidence="1">
    <location>
        <begin position="34"/>
        <end position="53"/>
    </location>
</feature>
<keyword evidence="1" id="KW-0472">Membrane</keyword>
<keyword evidence="1" id="KW-1133">Transmembrane helix</keyword>
<accession>A0A4D6KDN1</accession>
<evidence type="ECO:0000313" key="4">
    <source>
        <dbReference type="Proteomes" id="UP000297053"/>
    </source>
</evidence>
<evidence type="ECO:0000259" key="2">
    <source>
        <dbReference type="Pfam" id="PF24460"/>
    </source>
</evidence>
<dbReference type="Pfam" id="PF24460">
    <property type="entry name" value="DUF7575"/>
    <property type="match status" value="1"/>
</dbReference>
<protein>
    <submittedName>
        <fullName evidence="3">Zinc ribbon domain-containing protein</fullName>
    </submittedName>
</protein>
<reference evidence="3 4" key="1">
    <citation type="submission" date="2019-04" db="EMBL/GenBank/DDBJ databases">
        <title>Complete genome sequence of Arthrobacter sp. ZXY-2 associated with effective atrazine degradation and salt adaptation.</title>
        <authorList>
            <person name="Zhao X."/>
        </authorList>
    </citation>
    <scope>NUCLEOTIDE SEQUENCE [LARGE SCALE GENOMIC DNA]</scope>
    <source>
        <strain evidence="4">ZP60</strain>
    </source>
</reference>
<dbReference type="RefSeq" id="WP_015763534.1">
    <property type="nucleotide sequence ID" value="NZ_CP039375.1"/>
</dbReference>
<proteinExistence type="predicted"/>
<feature type="transmembrane region" description="Helical" evidence="1">
    <location>
        <begin position="65"/>
        <end position="85"/>
    </location>
</feature>
<gene>
    <name evidence="3" type="ORF">E5139_00200</name>
</gene>
<dbReference type="KEGG" id="halz:E5139_00200"/>
<evidence type="ECO:0000256" key="1">
    <source>
        <dbReference type="SAM" id="Phobius"/>
    </source>
</evidence>
<dbReference type="EMBL" id="CP039375">
    <property type="protein sequence ID" value="QCD64123.1"/>
    <property type="molecule type" value="Genomic_DNA"/>
</dbReference>
<organism evidence="3 4">
    <name type="scientific">Halomicrobium mukohataei</name>
    <dbReference type="NCBI Taxonomy" id="57705"/>
    <lineage>
        <taxon>Archaea</taxon>
        <taxon>Methanobacteriati</taxon>
        <taxon>Methanobacteriota</taxon>
        <taxon>Stenosarchaea group</taxon>
        <taxon>Halobacteria</taxon>
        <taxon>Halobacteriales</taxon>
        <taxon>Haloarculaceae</taxon>
        <taxon>Halomicrobium</taxon>
    </lineage>
</organism>
<dbReference type="OMA" id="GHIYLRR"/>
<name>A0A4D6KDN1_9EURY</name>
<evidence type="ECO:0000313" key="3">
    <source>
        <dbReference type="EMBL" id="QCD64123.1"/>
    </source>
</evidence>